<accession>A0A1D2MG18</accession>
<comment type="caution">
    <text evidence="2">The sequence shown here is derived from an EMBL/GenBank/DDBJ whole genome shotgun (WGS) entry which is preliminary data.</text>
</comment>
<dbReference type="SUPFAM" id="SSF81383">
    <property type="entry name" value="F-box domain"/>
    <property type="match status" value="1"/>
</dbReference>
<dbReference type="OMA" id="IWMENIF"/>
<dbReference type="InterPro" id="IPR036047">
    <property type="entry name" value="F-box-like_dom_sf"/>
</dbReference>
<reference evidence="2 3" key="1">
    <citation type="journal article" date="2016" name="Genome Biol. Evol.">
        <title>Gene Family Evolution Reflects Adaptation to Soil Environmental Stressors in the Genome of the Collembolan Orchesella cincta.</title>
        <authorList>
            <person name="Faddeeva-Vakhrusheva A."/>
            <person name="Derks M.F."/>
            <person name="Anvar S.Y."/>
            <person name="Agamennone V."/>
            <person name="Suring W."/>
            <person name="Smit S."/>
            <person name="van Straalen N.M."/>
            <person name="Roelofs D."/>
        </authorList>
    </citation>
    <scope>NUCLEOTIDE SEQUENCE [LARGE SCALE GENOMIC DNA]</scope>
    <source>
        <tissue evidence="2">Mixed pool</tissue>
    </source>
</reference>
<dbReference type="InterPro" id="IPR032675">
    <property type="entry name" value="LRR_dom_sf"/>
</dbReference>
<evidence type="ECO:0000259" key="1">
    <source>
        <dbReference type="Pfam" id="PF00646"/>
    </source>
</evidence>
<dbReference type="GO" id="GO:0019005">
    <property type="term" value="C:SCF ubiquitin ligase complex"/>
    <property type="evidence" value="ECO:0007669"/>
    <property type="project" value="TreeGrafter"/>
</dbReference>
<gene>
    <name evidence="2" type="ORF">Ocin01_14737</name>
</gene>
<proteinExistence type="predicted"/>
<dbReference type="InterPro" id="IPR001810">
    <property type="entry name" value="F-box_dom"/>
</dbReference>
<dbReference type="AlphaFoldDB" id="A0A1D2MG18"/>
<dbReference type="EMBL" id="LJIJ01001376">
    <property type="protein sequence ID" value="ODM91947.1"/>
    <property type="molecule type" value="Genomic_DNA"/>
</dbReference>
<evidence type="ECO:0000313" key="2">
    <source>
        <dbReference type="EMBL" id="ODM91947.1"/>
    </source>
</evidence>
<evidence type="ECO:0000313" key="3">
    <source>
        <dbReference type="Proteomes" id="UP000094527"/>
    </source>
</evidence>
<dbReference type="OrthoDB" id="10456174at2759"/>
<dbReference type="Proteomes" id="UP000094527">
    <property type="component" value="Unassembled WGS sequence"/>
</dbReference>
<dbReference type="SUPFAM" id="SSF52047">
    <property type="entry name" value="RNI-like"/>
    <property type="match status" value="1"/>
</dbReference>
<protein>
    <recommendedName>
        <fullName evidence="1">F-box domain-containing protein</fullName>
    </recommendedName>
</protein>
<sequence>MGEGDWEKTDPPELQFNPLDIPYVLQLVLKNLSVWNLRKCRLVCKYWNSEATSVMRKLSKISIRTENALEELMSQDLSKLCQSFDLKNEVKLKSTQTQDFFKRFGDNMKSLDISFHHEYGSAVIAEIFPYTPNVEELCLNGRAHFLYDENSRNTLMRVLPKLKCLFIYDSSFDLNGFEPRRIWAENVFHILSGAVNLEKIFYAPFLESRAKMFFEILKCQPVHHSNLSHLHINHLWMNPEETDTLVAQKYPLKYIHLVLTSHISRNSLNGLLSSVKETLRELTLTFTDGTSCLEFHPISPLDKIRKLSMIGYDGPLIVANAPALQLFVISLPDSTISPGNIWINPDLEGLEIYDFQIKYNLDYLKALFKMFESLKLLKINNVNNDILRAVYAYLPKLCELRTCFHKFYGVASSRIDSGLNGLASNKHDEELLELWDDRDVNHLRMNPWMGQLKHLKHLTLEVGLISDFGIVLGMARCKTLKELILKNTGGHFEDSGDSRLILTDRSLRVITEEMDLHYLKIDGFSHMFSSTAIEQAKECMASREFIIV</sequence>
<dbReference type="PANTHER" id="PTHR13318">
    <property type="entry name" value="PARTNER OF PAIRED, ISOFORM B-RELATED"/>
    <property type="match status" value="1"/>
</dbReference>
<organism evidence="2 3">
    <name type="scientific">Orchesella cincta</name>
    <name type="common">Springtail</name>
    <name type="synonym">Podura cincta</name>
    <dbReference type="NCBI Taxonomy" id="48709"/>
    <lineage>
        <taxon>Eukaryota</taxon>
        <taxon>Metazoa</taxon>
        <taxon>Ecdysozoa</taxon>
        <taxon>Arthropoda</taxon>
        <taxon>Hexapoda</taxon>
        <taxon>Collembola</taxon>
        <taxon>Entomobryomorpha</taxon>
        <taxon>Entomobryoidea</taxon>
        <taxon>Orchesellidae</taxon>
        <taxon>Orchesellinae</taxon>
        <taxon>Orchesella</taxon>
    </lineage>
</organism>
<keyword evidence="3" id="KW-1185">Reference proteome</keyword>
<dbReference type="Pfam" id="PF00646">
    <property type="entry name" value="F-box"/>
    <property type="match status" value="1"/>
</dbReference>
<name>A0A1D2MG18_ORCCI</name>
<dbReference type="GO" id="GO:0031146">
    <property type="term" value="P:SCF-dependent proteasomal ubiquitin-dependent protein catabolic process"/>
    <property type="evidence" value="ECO:0007669"/>
    <property type="project" value="TreeGrafter"/>
</dbReference>
<feature type="domain" description="F-box" evidence="1">
    <location>
        <begin position="22"/>
        <end position="55"/>
    </location>
</feature>
<dbReference type="Gene3D" id="3.80.10.10">
    <property type="entry name" value="Ribonuclease Inhibitor"/>
    <property type="match status" value="1"/>
</dbReference>